<dbReference type="AlphaFoldDB" id="A0A5C8PDJ7"/>
<keyword evidence="1" id="KW-0732">Signal</keyword>
<proteinExistence type="predicted"/>
<feature type="signal peptide" evidence="1">
    <location>
        <begin position="1"/>
        <end position="17"/>
    </location>
</feature>
<evidence type="ECO:0008006" key="4">
    <source>
        <dbReference type="Google" id="ProtNLM"/>
    </source>
</evidence>
<evidence type="ECO:0000313" key="2">
    <source>
        <dbReference type="EMBL" id="TXL71595.1"/>
    </source>
</evidence>
<organism evidence="2 3">
    <name type="scientific">Vineibacter terrae</name>
    <dbReference type="NCBI Taxonomy" id="2586908"/>
    <lineage>
        <taxon>Bacteria</taxon>
        <taxon>Pseudomonadati</taxon>
        <taxon>Pseudomonadota</taxon>
        <taxon>Alphaproteobacteria</taxon>
        <taxon>Hyphomicrobiales</taxon>
        <taxon>Vineibacter</taxon>
    </lineage>
</organism>
<dbReference type="EMBL" id="VDUZ01000041">
    <property type="protein sequence ID" value="TXL71595.1"/>
    <property type="molecule type" value="Genomic_DNA"/>
</dbReference>
<dbReference type="InterPro" id="IPR011990">
    <property type="entry name" value="TPR-like_helical_dom_sf"/>
</dbReference>
<dbReference type="RefSeq" id="WP_147850507.1">
    <property type="nucleotide sequence ID" value="NZ_VDUZ01000041.1"/>
</dbReference>
<comment type="caution">
    <text evidence="2">The sequence shown here is derived from an EMBL/GenBank/DDBJ whole genome shotgun (WGS) entry which is preliminary data.</text>
</comment>
<gene>
    <name evidence="2" type="ORF">FHP25_29085</name>
</gene>
<dbReference type="SUPFAM" id="SSF48452">
    <property type="entry name" value="TPR-like"/>
    <property type="match status" value="2"/>
</dbReference>
<dbReference type="OrthoDB" id="7375477at2"/>
<keyword evidence="3" id="KW-1185">Reference proteome</keyword>
<evidence type="ECO:0000256" key="1">
    <source>
        <dbReference type="SAM" id="SignalP"/>
    </source>
</evidence>
<sequence>MRRLRAALAAAILSALAGCGGDDADPGPPPDLRLDQANRAGTQALAMNLPAEAIRQYRTALARAYERDDAGAIGDIGYNLAVALLRSGDGKEALRVARQTRAELERRKLPPPADLVLVQGAAAYRAGDASAAFAATGEVLASAAREPQTAARAWYIRGVILAERRDVNGVREAAGALPPSTQPGLEADRQELLGRLALMEGRTAEALAALELATQRRQEEQDYRGMARALVLAGDAAQRLGRPADAAIFLLRAGRSLVLQGDTAGGLAQLRRAEGLARQGGMADTMSEIARVRRLAAERAGP</sequence>
<dbReference type="PROSITE" id="PS51257">
    <property type="entry name" value="PROKAR_LIPOPROTEIN"/>
    <property type="match status" value="1"/>
</dbReference>
<name>A0A5C8PDJ7_9HYPH</name>
<dbReference type="Proteomes" id="UP000321638">
    <property type="component" value="Unassembled WGS sequence"/>
</dbReference>
<accession>A0A5C8PDJ7</accession>
<feature type="chain" id="PRO_5022907611" description="Tetratricopeptide repeat protein" evidence="1">
    <location>
        <begin position="18"/>
        <end position="302"/>
    </location>
</feature>
<protein>
    <recommendedName>
        <fullName evidence="4">Tetratricopeptide repeat protein</fullName>
    </recommendedName>
</protein>
<evidence type="ECO:0000313" key="3">
    <source>
        <dbReference type="Proteomes" id="UP000321638"/>
    </source>
</evidence>
<reference evidence="2 3" key="1">
    <citation type="submission" date="2019-06" db="EMBL/GenBank/DDBJ databases">
        <title>New taxonomy in bacterial strain CC-CFT640, isolated from vineyard.</title>
        <authorList>
            <person name="Lin S.-Y."/>
            <person name="Tsai C.-F."/>
            <person name="Young C.-C."/>
        </authorList>
    </citation>
    <scope>NUCLEOTIDE SEQUENCE [LARGE SCALE GENOMIC DNA]</scope>
    <source>
        <strain evidence="2 3">CC-CFT640</strain>
    </source>
</reference>
<dbReference type="Gene3D" id="1.25.40.10">
    <property type="entry name" value="Tetratricopeptide repeat domain"/>
    <property type="match status" value="1"/>
</dbReference>